<dbReference type="GO" id="GO:0016020">
    <property type="term" value="C:membrane"/>
    <property type="evidence" value="ECO:0007669"/>
    <property type="project" value="InterPro"/>
</dbReference>
<organism evidence="1 2">
    <name type="scientific">Psilocybe cf. subviscida</name>
    <dbReference type="NCBI Taxonomy" id="2480587"/>
    <lineage>
        <taxon>Eukaryota</taxon>
        <taxon>Fungi</taxon>
        <taxon>Dikarya</taxon>
        <taxon>Basidiomycota</taxon>
        <taxon>Agaricomycotina</taxon>
        <taxon>Agaricomycetes</taxon>
        <taxon>Agaricomycetidae</taxon>
        <taxon>Agaricales</taxon>
        <taxon>Agaricineae</taxon>
        <taxon>Strophariaceae</taxon>
        <taxon>Psilocybe</taxon>
    </lineage>
</organism>
<evidence type="ECO:0000313" key="2">
    <source>
        <dbReference type="Proteomes" id="UP000567179"/>
    </source>
</evidence>
<evidence type="ECO:0000313" key="1">
    <source>
        <dbReference type="EMBL" id="KAF5329524.1"/>
    </source>
</evidence>
<dbReference type="InterPro" id="IPR012597">
    <property type="entry name" value="Pheromone"/>
</dbReference>
<dbReference type="Proteomes" id="UP000567179">
    <property type="component" value="Unassembled WGS sequence"/>
</dbReference>
<gene>
    <name evidence="1" type="ORF">D9619_009302</name>
</gene>
<evidence type="ECO:0008006" key="3">
    <source>
        <dbReference type="Google" id="ProtNLM"/>
    </source>
</evidence>
<sequence length="59" mass="6635">MDSFTSLEFESFFDTAEFNDATTSNGSLTSARTTEDDEIFDILVDSERDRAFTSYCTIA</sequence>
<dbReference type="GO" id="GO:0000772">
    <property type="term" value="F:mating pheromone activity"/>
    <property type="evidence" value="ECO:0007669"/>
    <property type="project" value="InterPro"/>
</dbReference>
<keyword evidence="2" id="KW-1185">Reference proteome</keyword>
<comment type="caution">
    <text evidence="1">The sequence shown here is derived from an EMBL/GenBank/DDBJ whole genome shotgun (WGS) entry which is preliminary data.</text>
</comment>
<accession>A0A8H5BU03</accession>
<name>A0A8H5BU03_9AGAR</name>
<reference evidence="1 2" key="1">
    <citation type="journal article" date="2020" name="ISME J.">
        <title>Uncovering the hidden diversity of litter-decomposition mechanisms in mushroom-forming fungi.</title>
        <authorList>
            <person name="Floudas D."/>
            <person name="Bentzer J."/>
            <person name="Ahren D."/>
            <person name="Johansson T."/>
            <person name="Persson P."/>
            <person name="Tunlid A."/>
        </authorList>
    </citation>
    <scope>NUCLEOTIDE SEQUENCE [LARGE SCALE GENOMIC DNA]</scope>
    <source>
        <strain evidence="1 2">CBS 101986</strain>
    </source>
</reference>
<proteinExistence type="predicted"/>
<dbReference type="Pfam" id="PF08015">
    <property type="entry name" value="Pheromone"/>
    <property type="match status" value="1"/>
</dbReference>
<dbReference type="AlphaFoldDB" id="A0A8H5BU03"/>
<dbReference type="EMBL" id="JAACJJ010000002">
    <property type="protein sequence ID" value="KAF5329524.1"/>
    <property type="molecule type" value="Genomic_DNA"/>
</dbReference>
<protein>
    <recommendedName>
        <fullName evidence="3">Pheromone</fullName>
    </recommendedName>
</protein>